<protein>
    <submittedName>
        <fullName evidence="2">(diamondback moth) hypothetical protein</fullName>
    </submittedName>
</protein>
<feature type="compositionally biased region" description="Basic and acidic residues" evidence="1">
    <location>
        <begin position="1"/>
        <end position="12"/>
    </location>
</feature>
<dbReference type="AlphaFoldDB" id="A0A8S4GDR7"/>
<organism evidence="2 3">
    <name type="scientific">Plutella xylostella</name>
    <name type="common">Diamondback moth</name>
    <name type="synonym">Plutella maculipennis</name>
    <dbReference type="NCBI Taxonomy" id="51655"/>
    <lineage>
        <taxon>Eukaryota</taxon>
        <taxon>Metazoa</taxon>
        <taxon>Ecdysozoa</taxon>
        <taxon>Arthropoda</taxon>
        <taxon>Hexapoda</taxon>
        <taxon>Insecta</taxon>
        <taxon>Pterygota</taxon>
        <taxon>Neoptera</taxon>
        <taxon>Endopterygota</taxon>
        <taxon>Lepidoptera</taxon>
        <taxon>Glossata</taxon>
        <taxon>Ditrysia</taxon>
        <taxon>Yponomeutoidea</taxon>
        <taxon>Plutellidae</taxon>
        <taxon>Plutella</taxon>
    </lineage>
</organism>
<gene>
    <name evidence="2" type="ORF">PLXY2_LOCUS16969</name>
</gene>
<evidence type="ECO:0000256" key="1">
    <source>
        <dbReference type="SAM" id="MobiDB-lite"/>
    </source>
</evidence>
<sequence>MTREDVRPCDARRQRHSTSMSGAASRSRAGTGSRGDYWRLDAAVNN</sequence>
<proteinExistence type="predicted"/>
<keyword evidence="3" id="KW-1185">Reference proteome</keyword>
<evidence type="ECO:0000313" key="3">
    <source>
        <dbReference type="Proteomes" id="UP000653454"/>
    </source>
</evidence>
<feature type="region of interest" description="Disordered" evidence="1">
    <location>
        <begin position="1"/>
        <end position="46"/>
    </location>
</feature>
<feature type="compositionally biased region" description="Low complexity" evidence="1">
    <location>
        <begin position="17"/>
        <end position="35"/>
    </location>
</feature>
<reference evidence="2" key="1">
    <citation type="submission" date="2020-11" db="EMBL/GenBank/DDBJ databases">
        <authorList>
            <person name="Whiteford S."/>
        </authorList>
    </citation>
    <scope>NUCLEOTIDE SEQUENCE</scope>
</reference>
<accession>A0A8S4GDR7</accession>
<dbReference type="EMBL" id="CAJHNJ030000776">
    <property type="protein sequence ID" value="CAG9138716.1"/>
    <property type="molecule type" value="Genomic_DNA"/>
</dbReference>
<dbReference type="Proteomes" id="UP000653454">
    <property type="component" value="Unassembled WGS sequence"/>
</dbReference>
<comment type="caution">
    <text evidence="2">The sequence shown here is derived from an EMBL/GenBank/DDBJ whole genome shotgun (WGS) entry which is preliminary data.</text>
</comment>
<name>A0A8S4GDR7_PLUXY</name>
<evidence type="ECO:0000313" key="2">
    <source>
        <dbReference type="EMBL" id="CAG9138716.1"/>
    </source>
</evidence>